<evidence type="ECO:0000256" key="2">
    <source>
        <dbReference type="ARBA" id="ARBA00022448"/>
    </source>
</evidence>
<dbReference type="PANTHER" id="PTHR30193:SF37">
    <property type="entry name" value="INNER MEMBRANE ABC TRANSPORTER PERMEASE PROTEIN YCJO"/>
    <property type="match status" value="1"/>
</dbReference>
<dbReference type="InterPro" id="IPR051393">
    <property type="entry name" value="ABC_transporter_permease"/>
</dbReference>
<organism evidence="9 10">
    <name type="scientific">Anthropogastromicrobium aceti</name>
    <dbReference type="NCBI Taxonomy" id="2981768"/>
    <lineage>
        <taxon>Bacteria</taxon>
        <taxon>Bacillati</taxon>
        <taxon>Bacillota</taxon>
        <taxon>Clostridia</taxon>
        <taxon>Lachnospirales</taxon>
        <taxon>Lachnospiraceae</taxon>
        <taxon>Anthropogastromicrobium</taxon>
    </lineage>
</organism>
<evidence type="ECO:0000256" key="3">
    <source>
        <dbReference type="ARBA" id="ARBA00022475"/>
    </source>
</evidence>
<evidence type="ECO:0000256" key="5">
    <source>
        <dbReference type="ARBA" id="ARBA00022989"/>
    </source>
</evidence>
<dbReference type="EMBL" id="JAJEQN010000007">
    <property type="protein sequence ID" value="MCC2220807.1"/>
    <property type="molecule type" value="Genomic_DNA"/>
</dbReference>
<feature type="transmembrane region" description="Helical" evidence="7">
    <location>
        <begin position="91"/>
        <end position="114"/>
    </location>
</feature>
<dbReference type="PROSITE" id="PS50928">
    <property type="entry name" value="ABC_TM1"/>
    <property type="match status" value="1"/>
</dbReference>
<keyword evidence="2 7" id="KW-0813">Transport</keyword>
<keyword evidence="10" id="KW-1185">Reference proteome</keyword>
<evidence type="ECO:0000313" key="9">
    <source>
        <dbReference type="EMBL" id="MCC2220807.1"/>
    </source>
</evidence>
<dbReference type="GO" id="GO:0055085">
    <property type="term" value="P:transmembrane transport"/>
    <property type="evidence" value="ECO:0007669"/>
    <property type="project" value="InterPro"/>
</dbReference>
<evidence type="ECO:0000256" key="1">
    <source>
        <dbReference type="ARBA" id="ARBA00004651"/>
    </source>
</evidence>
<evidence type="ECO:0000256" key="7">
    <source>
        <dbReference type="RuleBase" id="RU363032"/>
    </source>
</evidence>
<dbReference type="RefSeq" id="WP_262537647.1">
    <property type="nucleotide sequence ID" value="NZ_JAJEQN010000007.1"/>
</dbReference>
<comment type="similarity">
    <text evidence="7">Belongs to the binding-protein-dependent transport system permease family.</text>
</comment>
<protein>
    <submittedName>
        <fullName evidence="9">Sugar ABC transporter permease</fullName>
    </submittedName>
</protein>
<reference evidence="9 10" key="1">
    <citation type="submission" date="2021-10" db="EMBL/GenBank/DDBJ databases">
        <title>Anaerobic single-cell dispensing facilitates the cultivation of human gut bacteria.</title>
        <authorList>
            <person name="Afrizal A."/>
        </authorList>
    </citation>
    <scope>NUCLEOTIDE SEQUENCE [LARGE SCALE GENOMIC DNA]</scope>
    <source>
        <strain evidence="9 10">CLA-AA-H224</strain>
    </source>
</reference>
<feature type="transmembrane region" description="Helical" evidence="7">
    <location>
        <begin position="251"/>
        <end position="272"/>
    </location>
</feature>
<dbReference type="PANTHER" id="PTHR30193">
    <property type="entry name" value="ABC TRANSPORTER PERMEASE PROTEIN"/>
    <property type="match status" value="1"/>
</dbReference>
<sequence>MAASATSMKTKKTFGQWFKSRKVQQWLVIVSFMIVPVLLLLVFSYVPFAKMFEFSLYKMKSYDSKNNTYVGFKNYIDVFTRDDCFNSLKLAGYYIVASFIQLAMALYFATILCFKVRGSSLFKGLIFFPYLISGIAIGFIFKFFYTRGFVLDTVLSCIGLNPENLPYWLKDTRINNASLAATSVWRYMGQNMVLFLGAMMSVDPCLYEAASIDGANAWPKFRYIMLPSIKSVIVLNMILSISGSLSAFEPPYVITGGTFGTATYFVMMNSLAHEKGKIGLAAAMAVVLMGLIFIVTIFQQVIMKLIDEEAREERRNRKIQKQLRKQGIK</sequence>
<feature type="transmembrane region" description="Helical" evidence="7">
    <location>
        <begin position="221"/>
        <end position="239"/>
    </location>
</feature>
<dbReference type="Gene3D" id="1.10.3720.10">
    <property type="entry name" value="MetI-like"/>
    <property type="match status" value="1"/>
</dbReference>
<keyword evidence="6 7" id="KW-0472">Membrane</keyword>
<proteinExistence type="inferred from homology"/>
<feature type="transmembrane region" description="Helical" evidence="7">
    <location>
        <begin position="26"/>
        <end position="48"/>
    </location>
</feature>
<feature type="transmembrane region" description="Helical" evidence="7">
    <location>
        <begin position="278"/>
        <end position="298"/>
    </location>
</feature>
<dbReference type="InterPro" id="IPR035906">
    <property type="entry name" value="MetI-like_sf"/>
</dbReference>
<evidence type="ECO:0000313" key="10">
    <source>
        <dbReference type="Proteomes" id="UP001198200"/>
    </source>
</evidence>
<dbReference type="CDD" id="cd06261">
    <property type="entry name" value="TM_PBP2"/>
    <property type="match status" value="1"/>
</dbReference>
<evidence type="ECO:0000256" key="4">
    <source>
        <dbReference type="ARBA" id="ARBA00022692"/>
    </source>
</evidence>
<accession>A0AAE3E2D2</accession>
<name>A0AAE3E2D2_9FIRM</name>
<feature type="domain" description="ABC transmembrane type-1" evidence="8">
    <location>
        <begin position="91"/>
        <end position="299"/>
    </location>
</feature>
<comment type="subcellular location">
    <subcellularLocation>
        <location evidence="1 7">Cell membrane</location>
        <topology evidence="1 7">Multi-pass membrane protein</topology>
    </subcellularLocation>
</comment>
<comment type="caution">
    <text evidence="9">The sequence shown here is derived from an EMBL/GenBank/DDBJ whole genome shotgun (WGS) entry which is preliminary data.</text>
</comment>
<keyword evidence="4 7" id="KW-0812">Transmembrane</keyword>
<dbReference type="Proteomes" id="UP001198200">
    <property type="component" value="Unassembled WGS sequence"/>
</dbReference>
<dbReference type="AlphaFoldDB" id="A0AAE3E2D2"/>
<dbReference type="InterPro" id="IPR000515">
    <property type="entry name" value="MetI-like"/>
</dbReference>
<keyword evidence="5 7" id="KW-1133">Transmembrane helix</keyword>
<gene>
    <name evidence="9" type="ORF">LKD48_03985</name>
</gene>
<feature type="transmembrane region" description="Helical" evidence="7">
    <location>
        <begin position="126"/>
        <end position="145"/>
    </location>
</feature>
<keyword evidence="3" id="KW-1003">Cell membrane</keyword>
<dbReference type="SUPFAM" id="SSF161098">
    <property type="entry name" value="MetI-like"/>
    <property type="match status" value="1"/>
</dbReference>
<evidence type="ECO:0000256" key="6">
    <source>
        <dbReference type="ARBA" id="ARBA00023136"/>
    </source>
</evidence>
<dbReference type="Pfam" id="PF00528">
    <property type="entry name" value="BPD_transp_1"/>
    <property type="match status" value="1"/>
</dbReference>
<dbReference type="GO" id="GO:0005886">
    <property type="term" value="C:plasma membrane"/>
    <property type="evidence" value="ECO:0007669"/>
    <property type="project" value="UniProtKB-SubCell"/>
</dbReference>
<evidence type="ECO:0000259" key="8">
    <source>
        <dbReference type="PROSITE" id="PS50928"/>
    </source>
</evidence>